<feature type="domain" description="CoA carboxyltransferase C-terminal" evidence="2">
    <location>
        <begin position="225"/>
        <end position="474"/>
    </location>
</feature>
<dbReference type="GO" id="GO:0004658">
    <property type="term" value="F:propionyl-CoA carboxylase activity"/>
    <property type="evidence" value="ECO:0007669"/>
    <property type="project" value="TreeGrafter"/>
</dbReference>
<dbReference type="PANTHER" id="PTHR43842">
    <property type="entry name" value="PROPIONYL-COA CARBOXYLASE BETA CHAIN"/>
    <property type="match status" value="1"/>
</dbReference>
<evidence type="ECO:0008006" key="4">
    <source>
        <dbReference type="Google" id="ProtNLM"/>
    </source>
</evidence>
<dbReference type="PROSITE" id="PS50980">
    <property type="entry name" value="COA_CT_NTER"/>
    <property type="match status" value="1"/>
</dbReference>
<sequence>MDPGSFQEHGKATAIPEYDEDDQLTGFVPANYVVGFGKVDGRRVVVGGEDFTLKGGSPNSAGLRKSVYAEHLAVQYKVPLVRMLEGGGGSVKGGGGRRGGTVGEPVFSPPRFRIIADAMGQVPVASMAGGAVAGFPAGRMAASHFSVMTRYTAQILIGGPKLVERALGVSMTKDELGGAQVHARSGLVDNIAEDEHDALAQCRRFLSYLPSSVYERTPRLECVDDPQRMEEDLLHAVPRDSNAAFDIREVVNMVMDQNSFFELGRDFGDSQVVGFARLSGQAVGVLANDCRVYAGAMTAEAAQKYRRFVELCDTFHVPVVNFVDQPGFMIGPEAERKGTIRYGMAAVAAAAQATIPWAVIQVHKGFGVATAAHYAPDAYILAWPSVESGALPLEGGVAVAYHREIDGADDPEAKRHEIEERLRSARSPFPRAESFAVHELIDPRETRPTLCEWVEWIQPVLEELKGPVQFPIRP</sequence>
<accession>A0A381P5J7</accession>
<organism evidence="3">
    <name type="scientific">marine metagenome</name>
    <dbReference type="NCBI Taxonomy" id="408172"/>
    <lineage>
        <taxon>unclassified sequences</taxon>
        <taxon>metagenomes</taxon>
        <taxon>ecological metagenomes</taxon>
    </lineage>
</organism>
<dbReference type="PANTHER" id="PTHR43842:SF2">
    <property type="entry name" value="PROPIONYL-COA CARBOXYLASE BETA CHAIN, MITOCHONDRIAL"/>
    <property type="match status" value="1"/>
</dbReference>
<proteinExistence type="predicted"/>
<dbReference type="InterPro" id="IPR011762">
    <property type="entry name" value="COA_CT_N"/>
</dbReference>
<dbReference type="EMBL" id="UINC01000854">
    <property type="protein sequence ID" value="SUZ62201.1"/>
    <property type="molecule type" value="Genomic_DNA"/>
</dbReference>
<dbReference type="AlphaFoldDB" id="A0A381P5J7"/>
<evidence type="ECO:0000313" key="3">
    <source>
        <dbReference type="EMBL" id="SUZ62201.1"/>
    </source>
</evidence>
<dbReference type="Pfam" id="PF01039">
    <property type="entry name" value="Carboxyl_trans"/>
    <property type="match status" value="1"/>
</dbReference>
<gene>
    <name evidence="3" type="ORF">METZ01_LOCUS15055</name>
</gene>
<dbReference type="SUPFAM" id="SSF52096">
    <property type="entry name" value="ClpP/crotonase"/>
    <property type="match status" value="2"/>
</dbReference>
<name>A0A381P5J7_9ZZZZ</name>
<dbReference type="InterPro" id="IPR029045">
    <property type="entry name" value="ClpP/crotonase-like_dom_sf"/>
</dbReference>
<evidence type="ECO:0000259" key="1">
    <source>
        <dbReference type="PROSITE" id="PS50980"/>
    </source>
</evidence>
<feature type="domain" description="CoA carboxyltransferase N-terminal" evidence="1">
    <location>
        <begin position="1"/>
        <end position="221"/>
    </location>
</feature>
<dbReference type="InterPro" id="IPR051047">
    <property type="entry name" value="AccD/PCCB"/>
</dbReference>
<evidence type="ECO:0000259" key="2">
    <source>
        <dbReference type="PROSITE" id="PS50989"/>
    </source>
</evidence>
<dbReference type="InterPro" id="IPR011763">
    <property type="entry name" value="COA_CT_C"/>
</dbReference>
<dbReference type="InterPro" id="IPR034733">
    <property type="entry name" value="AcCoA_carboxyl_beta"/>
</dbReference>
<protein>
    <recommendedName>
        <fullName evidence="4">CoA carboxyltransferase C-terminal domain-containing protein</fullName>
    </recommendedName>
</protein>
<dbReference type="Gene3D" id="3.90.226.10">
    <property type="entry name" value="2-enoyl-CoA Hydratase, Chain A, domain 1"/>
    <property type="match status" value="2"/>
</dbReference>
<dbReference type="PROSITE" id="PS50989">
    <property type="entry name" value="COA_CT_CTER"/>
    <property type="match status" value="1"/>
</dbReference>
<reference evidence="3" key="1">
    <citation type="submission" date="2018-05" db="EMBL/GenBank/DDBJ databases">
        <authorList>
            <person name="Lanie J.A."/>
            <person name="Ng W.-L."/>
            <person name="Kazmierczak K.M."/>
            <person name="Andrzejewski T.M."/>
            <person name="Davidsen T.M."/>
            <person name="Wayne K.J."/>
            <person name="Tettelin H."/>
            <person name="Glass J.I."/>
            <person name="Rusch D."/>
            <person name="Podicherti R."/>
            <person name="Tsui H.-C.T."/>
            <person name="Winkler M.E."/>
        </authorList>
    </citation>
    <scope>NUCLEOTIDE SEQUENCE</scope>
</reference>